<reference evidence="10 11" key="1">
    <citation type="submission" date="2018-05" db="EMBL/GenBank/DDBJ databases">
        <title>Genome sequencing and assembly of the regulated plant pathogen Lachnellula willkommii and related sister species for the development of diagnostic species identification markers.</title>
        <authorList>
            <person name="Giroux E."/>
            <person name="Bilodeau G."/>
        </authorList>
    </citation>
    <scope>NUCLEOTIDE SEQUENCE [LARGE SCALE GENOMIC DNA]</scope>
    <source>
        <strain evidence="10 11">CBS 185.66</strain>
    </source>
</reference>
<keyword evidence="2" id="KW-0227">DNA damage</keyword>
<proteinExistence type="predicted"/>
<gene>
    <name evidence="10" type="primary">pep7</name>
    <name evidence="10" type="ORF">LHYA1_G000655</name>
</gene>
<dbReference type="GO" id="GO:0003677">
    <property type="term" value="F:DNA binding"/>
    <property type="evidence" value="ECO:0007669"/>
    <property type="project" value="InterPro"/>
</dbReference>
<evidence type="ECO:0000313" key="10">
    <source>
        <dbReference type="EMBL" id="TVY30278.1"/>
    </source>
</evidence>
<evidence type="ECO:0000313" key="11">
    <source>
        <dbReference type="Proteomes" id="UP000431533"/>
    </source>
</evidence>
<dbReference type="InterPro" id="IPR011011">
    <property type="entry name" value="Znf_FYVE_PHD"/>
</dbReference>
<dbReference type="SUPFAM" id="SSF140125">
    <property type="entry name" value="Rabenosyn-5 Rab-binding domain-like"/>
    <property type="match status" value="1"/>
</dbReference>
<keyword evidence="3 6" id="KW-0863">Zinc-finger</keyword>
<dbReference type="AlphaFoldDB" id="A0A8H8R9Z5"/>
<feature type="compositionally biased region" description="Polar residues" evidence="8">
    <location>
        <begin position="38"/>
        <end position="55"/>
    </location>
</feature>
<evidence type="ECO:0000256" key="5">
    <source>
        <dbReference type="ARBA" id="ARBA00023204"/>
    </source>
</evidence>
<feature type="region of interest" description="Disordered" evidence="8">
    <location>
        <begin position="1"/>
        <end position="62"/>
    </location>
</feature>
<feature type="domain" description="FYVE-type" evidence="9">
    <location>
        <begin position="342"/>
        <end position="417"/>
    </location>
</feature>
<dbReference type="InterPro" id="IPR013083">
    <property type="entry name" value="Znf_RING/FYVE/PHD"/>
</dbReference>
<dbReference type="CDD" id="cd15737">
    <property type="entry name" value="FYVE2_Vac1p_like"/>
    <property type="match status" value="1"/>
</dbReference>
<feature type="coiled-coil region" evidence="7">
    <location>
        <begin position="284"/>
        <end position="342"/>
    </location>
</feature>
<dbReference type="Pfam" id="PF11464">
    <property type="entry name" value="Rbsn"/>
    <property type="match status" value="1"/>
</dbReference>
<keyword evidence="5" id="KW-0234">DNA repair</keyword>
<evidence type="ECO:0000256" key="7">
    <source>
        <dbReference type="SAM" id="Coils"/>
    </source>
</evidence>
<keyword evidence="7" id="KW-0175">Coiled coil</keyword>
<keyword evidence="11" id="KW-1185">Reference proteome</keyword>
<dbReference type="InterPro" id="IPR006642">
    <property type="entry name" value="Rad18_UBZ4"/>
</dbReference>
<dbReference type="GeneID" id="41980853"/>
<dbReference type="Proteomes" id="UP000431533">
    <property type="component" value="Unassembled WGS sequence"/>
</dbReference>
<dbReference type="RefSeq" id="XP_031009064.1">
    <property type="nucleotide sequence ID" value="XM_031145646.1"/>
</dbReference>
<accession>A0A8H8R9Z5</accession>
<dbReference type="InterPro" id="IPR052727">
    <property type="entry name" value="Rab4/Rab5_effector"/>
</dbReference>
<dbReference type="OrthoDB" id="166134at2759"/>
<keyword evidence="1" id="KW-0479">Metal-binding</keyword>
<name>A0A8H8R9Z5_9HELO</name>
<evidence type="ECO:0000256" key="6">
    <source>
        <dbReference type="PROSITE-ProRule" id="PRU00091"/>
    </source>
</evidence>
<dbReference type="SUPFAM" id="SSF57903">
    <property type="entry name" value="FYVE/PHD zinc finger"/>
    <property type="match status" value="2"/>
</dbReference>
<dbReference type="Pfam" id="PF01363">
    <property type="entry name" value="FYVE"/>
    <property type="match status" value="2"/>
</dbReference>
<feature type="domain" description="FYVE-type" evidence="9">
    <location>
        <begin position="204"/>
        <end position="260"/>
    </location>
</feature>
<dbReference type="GO" id="GO:0006281">
    <property type="term" value="P:DNA repair"/>
    <property type="evidence" value="ECO:0007669"/>
    <property type="project" value="UniProtKB-KW"/>
</dbReference>
<organism evidence="10 11">
    <name type="scientific">Lachnellula hyalina</name>
    <dbReference type="NCBI Taxonomy" id="1316788"/>
    <lineage>
        <taxon>Eukaryota</taxon>
        <taxon>Fungi</taxon>
        <taxon>Dikarya</taxon>
        <taxon>Ascomycota</taxon>
        <taxon>Pezizomycotina</taxon>
        <taxon>Leotiomycetes</taxon>
        <taxon>Helotiales</taxon>
        <taxon>Lachnaceae</taxon>
        <taxon>Lachnellula</taxon>
    </lineage>
</organism>
<dbReference type="InterPro" id="IPR036531">
    <property type="entry name" value="Rbsn_Rab-bd_sf"/>
</dbReference>
<evidence type="ECO:0000256" key="1">
    <source>
        <dbReference type="ARBA" id="ARBA00022723"/>
    </source>
</evidence>
<dbReference type="PANTHER" id="PTHR13510">
    <property type="entry name" value="FYVE-FINGER-CONTAINING RAB5 EFFECTOR PROTEIN RABENOSYN-5-RELATED"/>
    <property type="match status" value="1"/>
</dbReference>
<comment type="caution">
    <text evidence="10">The sequence shown here is derived from an EMBL/GenBank/DDBJ whole genome shotgun (WGS) entry which is preliminary data.</text>
</comment>
<dbReference type="PANTHER" id="PTHR13510:SF44">
    <property type="entry name" value="RABENOSYN-5"/>
    <property type="match status" value="1"/>
</dbReference>
<dbReference type="PROSITE" id="PS50178">
    <property type="entry name" value="ZF_FYVE"/>
    <property type="match status" value="2"/>
</dbReference>
<feature type="compositionally biased region" description="Polar residues" evidence="8">
    <location>
        <begin position="165"/>
        <end position="175"/>
    </location>
</feature>
<dbReference type="CDD" id="cd15761">
    <property type="entry name" value="FYVE1_Vac1p_like"/>
    <property type="match status" value="1"/>
</dbReference>
<protein>
    <submittedName>
        <fullName evidence="10">Vacuolar segregation protein</fullName>
    </submittedName>
</protein>
<feature type="region of interest" description="Disordered" evidence="8">
    <location>
        <begin position="153"/>
        <end position="180"/>
    </location>
</feature>
<evidence type="ECO:0000256" key="8">
    <source>
        <dbReference type="SAM" id="MobiDB-lite"/>
    </source>
</evidence>
<dbReference type="InterPro" id="IPR013087">
    <property type="entry name" value="Znf_C2H2_type"/>
</dbReference>
<dbReference type="InterPro" id="IPR021565">
    <property type="entry name" value="Rbsn_Rab-bd"/>
</dbReference>
<dbReference type="InterPro" id="IPR017455">
    <property type="entry name" value="Znf_FYVE-rel"/>
</dbReference>
<dbReference type="GO" id="GO:0008270">
    <property type="term" value="F:zinc ion binding"/>
    <property type="evidence" value="ECO:0007669"/>
    <property type="project" value="UniProtKB-KW"/>
</dbReference>
<feature type="compositionally biased region" description="Gly residues" evidence="8">
    <location>
        <begin position="1"/>
        <end position="12"/>
    </location>
</feature>
<dbReference type="SMART" id="SM00355">
    <property type="entry name" value="ZnF_C2H2"/>
    <property type="match status" value="3"/>
</dbReference>
<evidence type="ECO:0000256" key="3">
    <source>
        <dbReference type="ARBA" id="ARBA00022771"/>
    </source>
</evidence>
<dbReference type="SMART" id="SM00734">
    <property type="entry name" value="ZnF_Rad18"/>
    <property type="match status" value="1"/>
</dbReference>
<dbReference type="SMART" id="SM00064">
    <property type="entry name" value="FYVE"/>
    <property type="match status" value="2"/>
</dbReference>
<dbReference type="InterPro" id="IPR000306">
    <property type="entry name" value="Znf_FYVE"/>
</dbReference>
<keyword evidence="4" id="KW-0862">Zinc</keyword>
<sequence>MSGRKLGGGRILGSGKSLAPPAPPAQHQRRPSEVISPAGSTVSFSSRESTISPLATSPLPDVGQDLISRASLENGGPSTVTAASSKLVCPICNEEMMTLLQLNRHLDDNHQELPEVEQDEVKNWFNKQVVKAKKFQPLAVINQKLKGLDVFESNDPHAPTPFPSNVPSNRISTPEQYRPDPDEVVTRAHWQRAGYNDLCTEPACGKRLGPVNGNVNCRKCGRLFCEDHTMYQMKLSRSAQHEPVRGFWCRVCETCFKSREGYNDHNGLLRDHTNDFLAMRRKTVDKAYLEVSRLEKRLTKLTQLLANPPEDLSGSNGGILSLAGQKNQRKNLEQSVVTWEEDAKVLKCPFCQQEFGSWSFRRHHCRLCGRVVCADPRTGCSSEIGLNVTAMTDVMSEKAGDLSLDIRMCRDCNTTVFSKKDFAAEVSHKPPDQRAYENLLQFEKGIRLLLPNFQRLLMALQDPEKPPSHIQLTEASKVRKRLIDSFGKYDLAAKRIRDLPSKSPTQLKLQKAIYSQSAAFLNLHMLPLKSLPRILKHASPSPHGLPPNGRSALAAIKYNDMDSASQISSSSAVSAMEAEEKELKERLIVLEEQKFFVAEMVADAHKRRKFDEAASLQGNLGDLGREIDAVNGMLGQLDFAGVYAREGGNGFGDGGVLGMGVGK</sequence>
<dbReference type="Gene3D" id="3.30.40.10">
    <property type="entry name" value="Zinc/RING finger domain, C3HC4 (zinc finger)"/>
    <property type="match status" value="2"/>
</dbReference>
<evidence type="ECO:0000256" key="2">
    <source>
        <dbReference type="ARBA" id="ARBA00022763"/>
    </source>
</evidence>
<dbReference type="EMBL" id="QGMH01000009">
    <property type="protein sequence ID" value="TVY30278.1"/>
    <property type="molecule type" value="Genomic_DNA"/>
</dbReference>
<evidence type="ECO:0000259" key="9">
    <source>
        <dbReference type="PROSITE" id="PS50178"/>
    </source>
</evidence>
<evidence type="ECO:0000256" key="4">
    <source>
        <dbReference type="ARBA" id="ARBA00022833"/>
    </source>
</evidence>